<proteinExistence type="predicted"/>
<evidence type="ECO:0000256" key="1">
    <source>
        <dbReference type="SAM" id="Phobius"/>
    </source>
</evidence>
<dbReference type="Pfam" id="PF09842">
    <property type="entry name" value="DUF2069"/>
    <property type="match status" value="1"/>
</dbReference>
<feature type="transmembrane region" description="Helical" evidence="1">
    <location>
        <begin position="83"/>
        <end position="104"/>
    </location>
</feature>
<keyword evidence="1" id="KW-0472">Membrane</keyword>
<keyword evidence="1" id="KW-1133">Transmembrane helix</keyword>
<evidence type="ECO:0000313" key="3">
    <source>
        <dbReference type="Proteomes" id="UP001160550"/>
    </source>
</evidence>
<keyword evidence="1" id="KW-0812">Transmembrane</keyword>
<reference evidence="2" key="1">
    <citation type="journal article" date="2007" name="Int. J. Syst. Evol. Microbiol.">
        <title>Luteimonas composti sp. nov., a moderately thermophilic bacterium isolated from food waste.</title>
        <authorList>
            <person name="Young C.C."/>
            <person name="Kampfer P."/>
            <person name="Chen W.M."/>
            <person name="Yen W.S."/>
            <person name="Arun A.B."/>
            <person name="Lai W.A."/>
            <person name="Shen F.T."/>
            <person name="Rekha P.D."/>
            <person name="Lin K.Y."/>
            <person name="Chou J.H."/>
        </authorList>
    </citation>
    <scope>NUCLEOTIDE SEQUENCE</scope>
    <source>
        <strain evidence="2">CC-YY355</strain>
    </source>
</reference>
<gene>
    <name evidence="2" type="ORF">QF205_11475</name>
</gene>
<protein>
    <submittedName>
        <fullName evidence="2">DUF2069 domain-containing protein</fullName>
    </submittedName>
</protein>
<accession>A0ABT6MTC9</accession>
<sequence>MSARPPRRLLAALLLMQAALYALWFRDDRHLVAALLVFVLPPVLLAIGALAGSARAAFWAGVLALLLFCHGVMTAWADPAQRGLALAATALSVLVVFASSWSGLRARFGRRG</sequence>
<dbReference type="RefSeq" id="WP_280942895.1">
    <property type="nucleotide sequence ID" value="NZ_JARYGX010000021.1"/>
</dbReference>
<feature type="transmembrane region" description="Helical" evidence="1">
    <location>
        <begin position="32"/>
        <end position="51"/>
    </location>
</feature>
<reference evidence="2" key="2">
    <citation type="submission" date="2023-04" db="EMBL/GenBank/DDBJ databases">
        <authorList>
            <person name="Sun J.-Q."/>
        </authorList>
    </citation>
    <scope>NUCLEOTIDE SEQUENCE</scope>
    <source>
        <strain evidence="2">CC-YY355</strain>
    </source>
</reference>
<organism evidence="2 3">
    <name type="scientific">Luteimonas composti</name>
    <dbReference type="NCBI Taxonomy" id="398257"/>
    <lineage>
        <taxon>Bacteria</taxon>
        <taxon>Pseudomonadati</taxon>
        <taxon>Pseudomonadota</taxon>
        <taxon>Gammaproteobacteria</taxon>
        <taxon>Lysobacterales</taxon>
        <taxon>Lysobacteraceae</taxon>
        <taxon>Luteimonas</taxon>
    </lineage>
</organism>
<keyword evidence="3" id="KW-1185">Reference proteome</keyword>
<feature type="transmembrane region" description="Helical" evidence="1">
    <location>
        <begin position="58"/>
        <end position="77"/>
    </location>
</feature>
<evidence type="ECO:0000313" key="2">
    <source>
        <dbReference type="EMBL" id="MDH7453684.1"/>
    </source>
</evidence>
<name>A0ABT6MTC9_9GAMM</name>
<dbReference type="InterPro" id="IPR018643">
    <property type="entry name" value="DUF2069_membrane"/>
</dbReference>
<dbReference type="Proteomes" id="UP001160550">
    <property type="component" value="Unassembled WGS sequence"/>
</dbReference>
<dbReference type="EMBL" id="JARYGX010000021">
    <property type="protein sequence ID" value="MDH7453684.1"/>
    <property type="molecule type" value="Genomic_DNA"/>
</dbReference>
<comment type="caution">
    <text evidence="2">The sequence shown here is derived from an EMBL/GenBank/DDBJ whole genome shotgun (WGS) entry which is preliminary data.</text>
</comment>